<dbReference type="NCBIfam" id="TIGR02383">
    <property type="entry name" value="Hfq"/>
    <property type="match status" value="1"/>
</dbReference>
<dbReference type="Proteomes" id="UP001596500">
    <property type="component" value="Unassembled WGS sequence"/>
</dbReference>
<evidence type="ECO:0000256" key="2">
    <source>
        <dbReference type="ARBA" id="ARBA00023016"/>
    </source>
</evidence>
<dbReference type="InterPro" id="IPR005001">
    <property type="entry name" value="Hfq"/>
</dbReference>
<name>A0ABW2RG51_9BACL</name>
<reference evidence="4" key="1">
    <citation type="journal article" date="2019" name="Int. J. Syst. Evol. Microbiol.">
        <title>The Global Catalogue of Microorganisms (GCM) 10K type strain sequencing project: providing services to taxonomists for standard genome sequencing and annotation.</title>
        <authorList>
            <consortium name="The Broad Institute Genomics Platform"/>
            <consortium name="The Broad Institute Genome Sequencing Center for Infectious Disease"/>
            <person name="Wu L."/>
            <person name="Ma J."/>
        </authorList>
    </citation>
    <scope>NUCLEOTIDE SEQUENCE [LARGE SCALE GENOMIC DNA]</scope>
    <source>
        <strain evidence="4">CGMCC 1.12942</strain>
    </source>
</reference>
<dbReference type="InterPro" id="IPR010920">
    <property type="entry name" value="LSM_dom_sf"/>
</dbReference>
<comment type="caution">
    <text evidence="3">The sequence shown here is derived from an EMBL/GenBank/DDBJ whole genome shotgun (WGS) entry which is preliminary data.</text>
</comment>
<organism evidence="3 4">
    <name type="scientific">Laceyella putida</name>
    <dbReference type="NCBI Taxonomy" id="110101"/>
    <lineage>
        <taxon>Bacteria</taxon>
        <taxon>Bacillati</taxon>
        <taxon>Bacillota</taxon>
        <taxon>Bacilli</taxon>
        <taxon>Bacillales</taxon>
        <taxon>Thermoactinomycetaceae</taxon>
        <taxon>Laceyella</taxon>
    </lineage>
</organism>
<evidence type="ECO:0000313" key="3">
    <source>
        <dbReference type="EMBL" id="MFC7439943.1"/>
    </source>
</evidence>
<dbReference type="SUPFAM" id="SSF50182">
    <property type="entry name" value="Sm-like ribonucleoproteins"/>
    <property type="match status" value="1"/>
</dbReference>
<keyword evidence="4" id="KW-1185">Reference proteome</keyword>
<sequence>MNNVQDLFLQELLDNQMAVTLFLINGFQYQGQIRRFDKFTVSIEVEGSQFLIFKKMISTVQTAEPLRLEW</sequence>
<dbReference type="EMBL" id="JBHTBW010000006">
    <property type="protein sequence ID" value="MFC7439943.1"/>
    <property type="molecule type" value="Genomic_DNA"/>
</dbReference>
<dbReference type="PANTHER" id="PTHR34772:SF1">
    <property type="entry name" value="RNA-BINDING PROTEIN HFQ"/>
    <property type="match status" value="1"/>
</dbReference>
<keyword evidence="1" id="KW-0694">RNA-binding</keyword>
<evidence type="ECO:0000256" key="1">
    <source>
        <dbReference type="ARBA" id="ARBA00022884"/>
    </source>
</evidence>
<keyword evidence="2" id="KW-0346">Stress response</keyword>
<dbReference type="RefSeq" id="WP_379863144.1">
    <property type="nucleotide sequence ID" value="NZ_JBHTBW010000006.1"/>
</dbReference>
<accession>A0ABW2RG51</accession>
<proteinExistence type="predicted"/>
<dbReference type="Gene3D" id="2.30.30.100">
    <property type="match status" value="1"/>
</dbReference>
<gene>
    <name evidence="3" type="primary">hfq</name>
    <name evidence="3" type="ORF">ACFQNG_02035</name>
</gene>
<dbReference type="PANTHER" id="PTHR34772">
    <property type="entry name" value="RNA-BINDING PROTEIN HFQ"/>
    <property type="match status" value="1"/>
</dbReference>
<evidence type="ECO:0000313" key="4">
    <source>
        <dbReference type="Proteomes" id="UP001596500"/>
    </source>
</evidence>
<protein>
    <submittedName>
        <fullName evidence="3">RNA chaperone Hfq</fullName>
    </submittedName>
</protein>
<dbReference type="Pfam" id="PF17209">
    <property type="entry name" value="Hfq"/>
    <property type="match status" value="1"/>
</dbReference>